<dbReference type="EMBL" id="CP040396">
    <property type="protein sequence ID" value="QCT04522.1"/>
    <property type="molecule type" value="Genomic_DNA"/>
</dbReference>
<evidence type="ECO:0000313" key="2">
    <source>
        <dbReference type="Proteomes" id="UP000300879"/>
    </source>
</evidence>
<keyword evidence="2" id="KW-1185">Reference proteome</keyword>
<protein>
    <submittedName>
        <fullName evidence="1">Uncharacterized protein</fullName>
    </submittedName>
</protein>
<dbReference type="AlphaFoldDB" id="A0A4P8XNS7"/>
<dbReference type="KEGG" id="palo:E6C60_3817"/>
<sequence length="48" mass="5466">MLRPPCCSTFIIFPYIISDLLYTDSLVTTVKGVYRLTSSLPPIREVMN</sequence>
<gene>
    <name evidence="1" type="ORF">E6C60_3817</name>
</gene>
<organism evidence="1 2">
    <name type="scientific">Paenibacillus algicola</name>
    <dbReference type="NCBI Taxonomy" id="2565926"/>
    <lineage>
        <taxon>Bacteria</taxon>
        <taxon>Bacillati</taxon>
        <taxon>Bacillota</taxon>
        <taxon>Bacilli</taxon>
        <taxon>Bacillales</taxon>
        <taxon>Paenibacillaceae</taxon>
        <taxon>Paenibacillus</taxon>
    </lineage>
</organism>
<name>A0A4P8XNS7_9BACL</name>
<evidence type="ECO:0000313" key="1">
    <source>
        <dbReference type="EMBL" id="QCT04522.1"/>
    </source>
</evidence>
<proteinExistence type="predicted"/>
<reference evidence="1 2" key="1">
    <citation type="submission" date="2019-05" db="EMBL/GenBank/DDBJ databases">
        <authorList>
            <person name="Chen C."/>
        </authorList>
    </citation>
    <scope>NUCLEOTIDE SEQUENCE [LARGE SCALE GENOMIC DNA]</scope>
    <source>
        <strain evidence="1 2">HB172198</strain>
    </source>
</reference>
<accession>A0A4P8XNS7</accession>
<dbReference type="Proteomes" id="UP000300879">
    <property type="component" value="Chromosome"/>
</dbReference>